<feature type="chain" id="PRO_5043645828" evidence="1">
    <location>
        <begin position="21"/>
        <end position="163"/>
    </location>
</feature>
<dbReference type="RefSeq" id="WP_093879440.1">
    <property type="nucleotide sequence ID" value="NZ_FOCD01000001.1"/>
</dbReference>
<evidence type="ECO:0000313" key="3">
    <source>
        <dbReference type="Proteomes" id="UP000199735"/>
    </source>
</evidence>
<dbReference type="EMBL" id="FOCD01000001">
    <property type="protein sequence ID" value="SEM47417.1"/>
    <property type="molecule type" value="Genomic_DNA"/>
</dbReference>
<organism evidence="2 3">
    <name type="scientific">Terribacillus saccharophilus</name>
    <dbReference type="NCBI Taxonomy" id="361277"/>
    <lineage>
        <taxon>Bacteria</taxon>
        <taxon>Bacillati</taxon>
        <taxon>Bacillota</taxon>
        <taxon>Bacilli</taxon>
        <taxon>Bacillales</taxon>
        <taxon>Bacillaceae</taxon>
        <taxon>Terribacillus</taxon>
    </lineage>
</organism>
<proteinExistence type="predicted"/>
<accession>A0AAX2E945</accession>
<name>A0AAX2E945_9BACI</name>
<evidence type="ECO:0000313" key="2">
    <source>
        <dbReference type="EMBL" id="SEM47417.1"/>
    </source>
</evidence>
<dbReference type="AlphaFoldDB" id="A0AAX2E945"/>
<dbReference type="Proteomes" id="UP000199735">
    <property type="component" value="Unassembled WGS sequence"/>
</dbReference>
<keyword evidence="1" id="KW-0732">Signal</keyword>
<comment type="caution">
    <text evidence="2">The sequence shown here is derived from an EMBL/GenBank/DDBJ whole genome shotgun (WGS) entry which is preliminary data.</text>
</comment>
<gene>
    <name evidence="2" type="ORF">SAMN04489762_0157</name>
</gene>
<protein>
    <submittedName>
        <fullName evidence="2">Uncharacterized protein</fullName>
    </submittedName>
</protein>
<feature type="signal peptide" evidence="1">
    <location>
        <begin position="1"/>
        <end position="20"/>
    </location>
</feature>
<reference evidence="2 3" key="1">
    <citation type="submission" date="2016-10" db="EMBL/GenBank/DDBJ databases">
        <authorList>
            <person name="Varghese N."/>
            <person name="Submissions S."/>
        </authorList>
    </citation>
    <scope>NUCLEOTIDE SEQUENCE [LARGE SCALE GENOMIC DNA]</scope>
    <source>
        <strain evidence="2 3">DSM 21619</strain>
    </source>
</reference>
<sequence length="163" mass="17885">MKRILLILLVPILLMSIGLSNPNTSEAACRHWSQGNDEPLEGKVEQHDKNNKLDETVNDEEDGTITIMCSGGVPSGWGSVRAGASYSHKTGGGTKIYTKNGGSSKANTDFNSVASNVTYRKYLKEDGSVTFVKNTPQGDVRFYKSHSGNEPSLSWKNEKIRYK</sequence>
<evidence type="ECO:0000256" key="1">
    <source>
        <dbReference type="SAM" id="SignalP"/>
    </source>
</evidence>